<dbReference type="InParanoid" id="G4TPZ1"/>
<feature type="compositionally biased region" description="Polar residues" evidence="8">
    <location>
        <begin position="383"/>
        <end position="400"/>
    </location>
</feature>
<evidence type="ECO:0000256" key="7">
    <source>
        <dbReference type="ARBA" id="ARBA00023136"/>
    </source>
</evidence>
<feature type="region of interest" description="Disordered" evidence="8">
    <location>
        <begin position="677"/>
        <end position="737"/>
    </location>
</feature>
<dbReference type="EMBL" id="CAFZ01000221">
    <property type="protein sequence ID" value="CCA73384.1"/>
    <property type="molecule type" value="Genomic_DNA"/>
</dbReference>
<dbReference type="Pfam" id="PF00005">
    <property type="entry name" value="ABC_tran"/>
    <property type="match status" value="2"/>
</dbReference>
<feature type="transmembrane region" description="Helical" evidence="9">
    <location>
        <begin position="57"/>
        <end position="78"/>
    </location>
</feature>
<dbReference type="GO" id="GO:0005743">
    <property type="term" value="C:mitochondrial inner membrane"/>
    <property type="evidence" value="ECO:0007669"/>
    <property type="project" value="TreeGrafter"/>
</dbReference>
<dbReference type="OrthoDB" id="6500128at2759"/>
<evidence type="ECO:0000256" key="2">
    <source>
        <dbReference type="ARBA" id="ARBA00005580"/>
    </source>
</evidence>
<evidence type="ECO:0000259" key="10">
    <source>
        <dbReference type="PROSITE" id="PS50893"/>
    </source>
</evidence>
<dbReference type="FunFam" id="3.40.50.300:FF:001471">
    <property type="entry name" value="P-loop containing nucleoside triphosphate hydrolase protein"/>
    <property type="match status" value="1"/>
</dbReference>
<keyword evidence="4" id="KW-0547">Nucleotide-binding</keyword>
<feature type="transmembrane region" description="Helical" evidence="9">
    <location>
        <begin position="224"/>
        <end position="249"/>
    </location>
</feature>
<evidence type="ECO:0000256" key="3">
    <source>
        <dbReference type="ARBA" id="ARBA00022692"/>
    </source>
</evidence>
<feature type="region of interest" description="Disordered" evidence="8">
    <location>
        <begin position="383"/>
        <end position="413"/>
    </location>
</feature>
<dbReference type="InterPro" id="IPR027417">
    <property type="entry name" value="P-loop_NTPase"/>
</dbReference>
<dbReference type="STRING" id="1109443.G4TPZ1"/>
<dbReference type="Gene3D" id="3.40.50.300">
    <property type="entry name" value="P-loop containing nucleotide triphosphate hydrolases"/>
    <property type="match status" value="2"/>
</dbReference>
<dbReference type="PROSITE" id="PS00211">
    <property type="entry name" value="ABC_TRANSPORTER_1"/>
    <property type="match status" value="2"/>
</dbReference>
<dbReference type="GO" id="GO:0016887">
    <property type="term" value="F:ATP hydrolysis activity"/>
    <property type="evidence" value="ECO:0007669"/>
    <property type="project" value="InterPro"/>
</dbReference>
<feature type="transmembrane region" description="Helical" evidence="9">
    <location>
        <begin position="304"/>
        <end position="326"/>
    </location>
</feature>
<dbReference type="InterPro" id="IPR017871">
    <property type="entry name" value="ABC_transporter-like_CS"/>
</dbReference>
<feature type="region of interest" description="Disordered" evidence="8">
    <location>
        <begin position="1"/>
        <end position="36"/>
    </location>
</feature>
<keyword evidence="5" id="KW-0067">ATP-binding</keyword>
<feature type="transmembrane region" description="Helical" evidence="9">
    <location>
        <begin position="901"/>
        <end position="920"/>
    </location>
</feature>
<comment type="similarity">
    <text evidence="2">Belongs to the ABC transporter superfamily. ABCB family. Mitochondrial peptide exporter (TC 3.A.1.212) subfamily.</text>
</comment>
<dbReference type="eggNOG" id="KOG0055">
    <property type="taxonomic scope" value="Eukaryota"/>
</dbReference>
<reference evidence="12 13" key="1">
    <citation type="journal article" date="2011" name="PLoS Pathog.">
        <title>Endophytic Life Strategies Decoded by Genome and Transcriptome Analyses of the Mutualistic Root Symbiont Piriformospora indica.</title>
        <authorList>
            <person name="Zuccaro A."/>
            <person name="Lahrmann U."/>
            <person name="Guldener U."/>
            <person name="Langen G."/>
            <person name="Pfiffi S."/>
            <person name="Biedenkopf D."/>
            <person name="Wong P."/>
            <person name="Samans B."/>
            <person name="Grimm C."/>
            <person name="Basiewicz M."/>
            <person name="Murat C."/>
            <person name="Martin F."/>
            <person name="Kogel K.H."/>
        </authorList>
    </citation>
    <scope>NUCLEOTIDE SEQUENCE [LARGE SCALE GENOMIC DNA]</scope>
    <source>
        <strain evidence="12 13">DSM 11827</strain>
    </source>
</reference>
<evidence type="ECO:0000256" key="6">
    <source>
        <dbReference type="ARBA" id="ARBA00022989"/>
    </source>
</evidence>
<dbReference type="Gene3D" id="1.20.1560.10">
    <property type="entry name" value="ABC transporter type 1, transmembrane domain"/>
    <property type="match status" value="2"/>
</dbReference>
<feature type="domain" description="ABC transporter" evidence="10">
    <location>
        <begin position="1080"/>
        <end position="1317"/>
    </location>
</feature>
<dbReference type="Pfam" id="PF00664">
    <property type="entry name" value="ABC_membrane"/>
    <property type="match status" value="2"/>
</dbReference>
<dbReference type="SMART" id="SM00382">
    <property type="entry name" value="AAA"/>
    <property type="match status" value="2"/>
</dbReference>
<evidence type="ECO:0000256" key="1">
    <source>
        <dbReference type="ARBA" id="ARBA00004141"/>
    </source>
</evidence>
<dbReference type="InterPro" id="IPR036640">
    <property type="entry name" value="ABC1_TM_sf"/>
</dbReference>
<evidence type="ECO:0000313" key="12">
    <source>
        <dbReference type="EMBL" id="CCA73384.1"/>
    </source>
</evidence>
<keyword evidence="3 9" id="KW-0812">Transmembrane</keyword>
<feature type="compositionally biased region" description="Polar residues" evidence="8">
    <location>
        <begin position="1"/>
        <end position="27"/>
    </location>
</feature>
<dbReference type="FunCoup" id="G4TPZ1">
    <property type="interactions" value="26"/>
</dbReference>
<dbReference type="FunFam" id="3.40.50.300:FF:000218">
    <property type="entry name" value="Multidrug ABC transporter ATP-binding protein"/>
    <property type="match status" value="1"/>
</dbReference>
<dbReference type="SUPFAM" id="SSF90123">
    <property type="entry name" value="ABC transporter transmembrane region"/>
    <property type="match status" value="2"/>
</dbReference>
<dbReference type="GO" id="GO:0090374">
    <property type="term" value="P:oligopeptide export from mitochondrion"/>
    <property type="evidence" value="ECO:0007669"/>
    <property type="project" value="TreeGrafter"/>
</dbReference>
<feature type="compositionally biased region" description="Basic and acidic residues" evidence="8">
    <location>
        <begin position="711"/>
        <end position="726"/>
    </location>
</feature>
<evidence type="ECO:0000256" key="9">
    <source>
        <dbReference type="SAM" id="Phobius"/>
    </source>
</evidence>
<dbReference type="CDD" id="cd18577">
    <property type="entry name" value="ABC_6TM_Pgp_ABCB1_D1_like"/>
    <property type="match status" value="1"/>
</dbReference>
<dbReference type="InterPro" id="IPR003593">
    <property type="entry name" value="AAA+_ATPase"/>
</dbReference>
<dbReference type="InterPro" id="IPR011527">
    <property type="entry name" value="ABC1_TM_dom"/>
</dbReference>
<dbReference type="Proteomes" id="UP000007148">
    <property type="component" value="Unassembled WGS sequence"/>
</dbReference>
<keyword evidence="13" id="KW-1185">Reference proteome</keyword>
<feature type="compositionally biased region" description="Polar residues" evidence="8">
    <location>
        <begin position="677"/>
        <end position="689"/>
    </location>
</feature>
<keyword evidence="7 9" id="KW-0472">Membrane</keyword>
<feature type="transmembrane region" description="Helical" evidence="9">
    <location>
        <begin position="113"/>
        <end position="138"/>
    </location>
</feature>
<dbReference type="PROSITE" id="PS50893">
    <property type="entry name" value="ABC_TRANSPORTER_2"/>
    <property type="match status" value="2"/>
</dbReference>
<feature type="domain" description="ABC transmembrane type-1" evidence="11">
    <location>
        <begin position="759"/>
        <end position="1046"/>
    </location>
</feature>
<accession>G4TPZ1</accession>
<feature type="domain" description="ABC transmembrane type-1" evidence="11">
    <location>
        <begin position="64"/>
        <end position="367"/>
    </location>
</feature>
<name>G4TPZ1_SERID</name>
<dbReference type="PANTHER" id="PTHR43394:SF15">
    <property type="entry name" value="ALPHA-FACTOR-TRANSPORTING ATPASE"/>
    <property type="match status" value="1"/>
</dbReference>
<dbReference type="SUPFAM" id="SSF52540">
    <property type="entry name" value="P-loop containing nucleoside triphosphate hydrolases"/>
    <property type="match status" value="2"/>
</dbReference>
<evidence type="ECO:0000259" key="11">
    <source>
        <dbReference type="PROSITE" id="PS50929"/>
    </source>
</evidence>
<dbReference type="HOGENOM" id="CLU_000604_17_2_1"/>
<feature type="compositionally biased region" description="Low complexity" evidence="8">
    <location>
        <begin position="695"/>
        <end position="708"/>
    </location>
</feature>
<feature type="transmembrane region" description="Helical" evidence="9">
    <location>
        <begin position="981"/>
        <end position="1003"/>
    </location>
</feature>
<keyword evidence="6 9" id="KW-1133">Transmembrane helix</keyword>
<feature type="transmembrane region" description="Helical" evidence="9">
    <location>
        <begin position="872"/>
        <end position="895"/>
    </location>
</feature>
<sequence>MSQNSIRSRSISTAKTESNASSIVNNSRDQDASRSLPDDRLESSIFLLSPSFSKRELLLLIIPATLVALVAAAIPPLMTTVIGDLYRVFATYQAIPVPSPSDTSRLMGGVIKATVKLCIMSGVALLLSGLMGSLWSWLGEKNLMYLRKCVYNILLSREMAWFETKSSQSKPDEPSIGAGSLVTIFSSCTEDIRAATGMNMGLCIQHSVTIIIAVIMAFRCAPSLAAVTLSTVPVVIVLFHIGEMVSIPLQKLERARSSKVSNIIECAIKAIVTIKCFNAQTLETSRAVFALDSALSASKRLSSWWAGILGFSQFLNLSIFVQGFWFGTMQVTAGKLTAAEVLAVFWACLIATTTLPHLSKCISVHMRARVSMDDLVKLVNRTSTSPDLNTTGNSSPQSSVQEKHTGLNGASTSSRPVLQTIALPSSFSGAFKFTNVTFHYPSRPDIPVLSNVSLSIIPGEMTFIVGRSGSGKSTVAHLLLRLYEPQQGSIEMGNMSYRHLDEHWARSHIGIVSQHCILFDGSIHDNVALGVAGGSHGRRPEEVTRDEVIAACKLAAIHEFIDGLADGYDTLLGNEGTALSGGQKQRLCIARAYVRDPEVLILDEATSALDATSRLLVFAQIRRWRQNKTTIVITHYLSQINPDDYVHVLRDGILVEHGRRIDLESQMDGGFHQTLRVQNSRAEITSSNDKSTDRNPSASVPVSNSVSSEQNGDHLHEKATKEKVEDETTASQEPMPRNTSFYPLLSTYWPTLPSKPLYILGLVTSILSGVCIPAFGFVLSRLVTLTTSHNDSHTVSSANEYGLYVLSLAILHGILFGVKELTIAWTTKTWKRDVRARAFEGIMKQDMAWFDLPCNSAFRLLQVITQDVDDGCLLFALVIPQCTTAVTMVSTGLIWAMVVGWQLTLLGITLALAYLGLSAFHNRLSAGIVKAKKEAREEVSKDYYDMVLNIRAIRSMSLESIFRAKFLQSVENAKSAGTNSAFFEGLGCAIVNTLTFLTQGLFYYVGARFMTMGFYTFEHMVEVLNLVAFSLIIAAQMMQFTSRFSESLQALRSFKPLLELKHSDSHESQGSDHWHIQGPIQFHNVSFAYPLRPNVQVVNQLSFTINPTECVAIVGASGSGKSTIAALLERLYEPTSGFISINGRSIQYADLAWLRNQMTIVTQQPHLFDAPIHENIGYDGSHVYPRKEVKWAAKEANIHEFVMSLPDGYDTIVGENAGAISGGQAQRIAFSRAILRKTGILILDECTSALDAHNQRKVMEALRKANDARTTIMITHDLSTIRMADRIIVLKDGYVAEEGTYEQLVEKQGAFYKLISVGDWQAPE</sequence>
<dbReference type="OMA" id="QGLEWID"/>
<proteinExistence type="inferred from homology"/>
<feature type="transmembrane region" description="Helical" evidence="9">
    <location>
        <begin position="801"/>
        <end position="818"/>
    </location>
</feature>
<dbReference type="PANTHER" id="PTHR43394">
    <property type="entry name" value="ATP-DEPENDENT PERMEASE MDL1, MITOCHONDRIAL"/>
    <property type="match status" value="1"/>
</dbReference>
<comment type="subcellular location">
    <subcellularLocation>
        <location evidence="1">Membrane</location>
        <topology evidence="1">Multi-pass membrane protein</topology>
    </subcellularLocation>
</comment>
<evidence type="ECO:0000256" key="5">
    <source>
        <dbReference type="ARBA" id="ARBA00022840"/>
    </source>
</evidence>
<protein>
    <submittedName>
        <fullName evidence="12">Related to STE6-ABC transporter</fullName>
    </submittedName>
</protein>
<dbReference type="GO" id="GO:0005524">
    <property type="term" value="F:ATP binding"/>
    <property type="evidence" value="ECO:0007669"/>
    <property type="project" value="UniProtKB-KW"/>
</dbReference>
<dbReference type="InterPro" id="IPR039421">
    <property type="entry name" value="Type_1_exporter"/>
</dbReference>
<evidence type="ECO:0000256" key="8">
    <source>
        <dbReference type="SAM" id="MobiDB-lite"/>
    </source>
</evidence>
<comment type="caution">
    <text evidence="12">The sequence shown here is derived from an EMBL/GenBank/DDBJ whole genome shotgun (WGS) entry which is preliminary data.</text>
</comment>
<evidence type="ECO:0000256" key="4">
    <source>
        <dbReference type="ARBA" id="ARBA00022741"/>
    </source>
</evidence>
<organism evidence="12 13">
    <name type="scientific">Serendipita indica (strain DSM 11827)</name>
    <name type="common">Root endophyte fungus</name>
    <name type="synonym">Piriformospora indica</name>
    <dbReference type="NCBI Taxonomy" id="1109443"/>
    <lineage>
        <taxon>Eukaryota</taxon>
        <taxon>Fungi</taxon>
        <taxon>Dikarya</taxon>
        <taxon>Basidiomycota</taxon>
        <taxon>Agaricomycotina</taxon>
        <taxon>Agaricomycetes</taxon>
        <taxon>Sebacinales</taxon>
        <taxon>Serendipitaceae</taxon>
        <taxon>Serendipita</taxon>
    </lineage>
</organism>
<feature type="transmembrane region" description="Helical" evidence="9">
    <location>
        <begin position="757"/>
        <end position="781"/>
    </location>
</feature>
<dbReference type="CDD" id="cd18578">
    <property type="entry name" value="ABC_6TM_Pgp_ABCB1_D2_like"/>
    <property type="match status" value="1"/>
</dbReference>
<feature type="transmembrane region" description="Helical" evidence="9">
    <location>
        <begin position="200"/>
        <end position="218"/>
    </location>
</feature>
<feature type="domain" description="ABC transporter" evidence="10">
    <location>
        <begin position="431"/>
        <end position="676"/>
    </location>
</feature>
<dbReference type="InterPro" id="IPR003439">
    <property type="entry name" value="ABC_transporter-like_ATP-bd"/>
</dbReference>
<dbReference type="GO" id="GO:0015421">
    <property type="term" value="F:ABC-type oligopeptide transporter activity"/>
    <property type="evidence" value="ECO:0007669"/>
    <property type="project" value="TreeGrafter"/>
</dbReference>
<evidence type="ECO:0000313" key="13">
    <source>
        <dbReference type="Proteomes" id="UP000007148"/>
    </source>
</evidence>
<gene>
    <name evidence="12" type="ORF">PIIN_07338</name>
</gene>
<feature type="transmembrane region" description="Helical" evidence="9">
    <location>
        <begin position="338"/>
        <end position="359"/>
    </location>
</feature>
<dbReference type="PROSITE" id="PS50929">
    <property type="entry name" value="ABC_TM1F"/>
    <property type="match status" value="2"/>
</dbReference>